<evidence type="ECO:0000313" key="2">
    <source>
        <dbReference type="Proteomes" id="UP000005561"/>
    </source>
</evidence>
<protein>
    <recommendedName>
        <fullName evidence="3">DUF3990 domain-containing protein</fullName>
    </recommendedName>
</protein>
<reference evidence="1" key="1">
    <citation type="submission" date="2009-07" db="EMBL/GenBank/DDBJ databases">
        <authorList>
            <person name="Weinstock G."/>
            <person name="Sodergren E."/>
            <person name="Clifton S."/>
            <person name="Fulton L."/>
            <person name="Fulton B."/>
            <person name="Courtney L."/>
            <person name="Fronick C."/>
            <person name="Harrison M."/>
            <person name="Strong C."/>
            <person name="Farmer C."/>
            <person name="Delahaunty K."/>
            <person name="Markovic C."/>
            <person name="Hall O."/>
            <person name="Minx P."/>
            <person name="Tomlinson C."/>
            <person name="Mitreva M."/>
            <person name="Nelson J."/>
            <person name="Hou S."/>
            <person name="Wollam A."/>
            <person name="Pepin K.H."/>
            <person name="Johnson M."/>
            <person name="Bhonagiri V."/>
            <person name="Nash W.E."/>
            <person name="Warren W."/>
            <person name="Chinwalla A."/>
            <person name="Mardis E.R."/>
            <person name="Wilson R.K."/>
        </authorList>
    </citation>
    <scope>NUCLEOTIDE SEQUENCE [LARGE SCALE GENOMIC DNA]</scope>
    <source>
        <strain evidence="1">DSM 14469</strain>
    </source>
</reference>
<dbReference type="eggNOG" id="ENOG502ZA7Z">
    <property type="taxonomic scope" value="Bacteria"/>
</dbReference>
<comment type="caution">
    <text evidence="1">The sequence shown here is derived from an EMBL/GenBank/DDBJ whole genome shotgun (WGS) entry which is preliminary data.</text>
</comment>
<dbReference type="Pfam" id="PF13151">
    <property type="entry name" value="DUF3990"/>
    <property type="match status" value="1"/>
</dbReference>
<dbReference type="STRING" id="168384.SAMN05660368_03836"/>
<gene>
    <name evidence="1" type="ORF">BRYFOR_08219</name>
</gene>
<dbReference type="AlphaFoldDB" id="C6LHV5"/>
<evidence type="ECO:0008006" key="3">
    <source>
        <dbReference type="Google" id="ProtNLM"/>
    </source>
</evidence>
<accession>C6LHV5</accession>
<dbReference type="EMBL" id="ACCL02000015">
    <property type="protein sequence ID" value="EET59845.1"/>
    <property type="molecule type" value="Genomic_DNA"/>
</dbReference>
<organism evidence="1 2">
    <name type="scientific">Marvinbryantia formatexigens DSM 14469</name>
    <dbReference type="NCBI Taxonomy" id="478749"/>
    <lineage>
        <taxon>Bacteria</taxon>
        <taxon>Bacillati</taxon>
        <taxon>Bacillota</taxon>
        <taxon>Clostridia</taxon>
        <taxon>Lachnospirales</taxon>
        <taxon>Lachnospiraceae</taxon>
        <taxon>Marvinbryantia</taxon>
    </lineage>
</organism>
<name>C6LHV5_9FIRM</name>
<dbReference type="InterPro" id="IPR025051">
    <property type="entry name" value="DUF3990"/>
</dbReference>
<evidence type="ECO:0000313" key="1">
    <source>
        <dbReference type="EMBL" id="EET59845.1"/>
    </source>
</evidence>
<keyword evidence="2" id="KW-1185">Reference proteome</keyword>
<dbReference type="Proteomes" id="UP000005561">
    <property type="component" value="Unassembled WGS sequence"/>
</dbReference>
<sequence length="235" mass="27020">MEVGKMGKLITIYHGSEKNVEQPVFGEGKKNNDFGLGFYCTVSEELAKEWAVSSLRDGFSNRYTLDTEYLNILNLNSPDYTILNWIAVLVEHRLFSIKTPVARRAKRYLIDNFSVNVNAYDLITGYRADDSYFDYAESFLNNGISVEQLACAMRLGKLGEQIVIKSKFAFSRLKYEGFDVAEKDLYYVLRKARDDEANQLYLEMLEEESDGLYIQDIMRGGIKNDDSRIPRNISE</sequence>
<proteinExistence type="predicted"/>